<protein>
    <recommendedName>
        <fullName evidence="3">Glycine zipper domain-containing protein</fullName>
    </recommendedName>
</protein>
<reference evidence="1 2" key="1">
    <citation type="submission" date="2020-12" db="EMBL/GenBank/DDBJ databases">
        <authorList>
            <person name="Lu T."/>
            <person name="Wang Q."/>
            <person name="Han X."/>
        </authorList>
    </citation>
    <scope>NUCLEOTIDE SEQUENCE [LARGE SCALE GENOMIC DNA]</scope>
    <source>
        <strain evidence="1 2">WQ 585</strain>
    </source>
</reference>
<dbReference type="Proteomes" id="UP000635316">
    <property type="component" value="Unassembled WGS sequence"/>
</dbReference>
<evidence type="ECO:0008006" key="3">
    <source>
        <dbReference type="Google" id="ProtNLM"/>
    </source>
</evidence>
<evidence type="ECO:0000313" key="2">
    <source>
        <dbReference type="Proteomes" id="UP000635316"/>
    </source>
</evidence>
<gene>
    <name evidence="1" type="ORF">JHL22_15330</name>
</gene>
<proteinExistence type="predicted"/>
<evidence type="ECO:0000313" key="1">
    <source>
        <dbReference type="EMBL" id="MBK1782584.1"/>
    </source>
</evidence>
<name>A0ABS1EHT0_9BURK</name>
<keyword evidence="2" id="KW-1185">Reference proteome</keyword>
<accession>A0ABS1EHT0</accession>
<dbReference type="RefSeq" id="WP_200239390.1">
    <property type="nucleotide sequence ID" value="NZ_JAENGP010000025.1"/>
</dbReference>
<sequence length="123" mass="12191">MSESFAMPPSAGIKHSIVLCPQCGSPQIQLKQTGKKLGGAIGTFAGMLGALSSASKGATVGAVVALRTLHPANPLNSITAAVLGALAGGAVGCTTGATLGQLIDETVLNNYLCLHCGHTFSNS</sequence>
<comment type="caution">
    <text evidence="1">The sequence shown here is derived from an EMBL/GenBank/DDBJ whole genome shotgun (WGS) entry which is preliminary data.</text>
</comment>
<organism evidence="1 2">
    <name type="scientific">Advenella mandrilli</name>
    <dbReference type="NCBI Taxonomy" id="2800330"/>
    <lineage>
        <taxon>Bacteria</taxon>
        <taxon>Pseudomonadati</taxon>
        <taxon>Pseudomonadota</taxon>
        <taxon>Betaproteobacteria</taxon>
        <taxon>Burkholderiales</taxon>
        <taxon>Alcaligenaceae</taxon>
    </lineage>
</organism>
<dbReference type="EMBL" id="JAENGP010000025">
    <property type="protein sequence ID" value="MBK1782584.1"/>
    <property type="molecule type" value="Genomic_DNA"/>
</dbReference>